<dbReference type="Proteomes" id="UP000293045">
    <property type="component" value="Unassembled WGS sequence"/>
</dbReference>
<organism evidence="2 3">
    <name type="scientific">Hamiltosporidium magnivora</name>
    <dbReference type="NCBI Taxonomy" id="148818"/>
    <lineage>
        <taxon>Eukaryota</taxon>
        <taxon>Fungi</taxon>
        <taxon>Fungi incertae sedis</taxon>
        <taxon>Microsporidia</taxon>
        <taxon>Dubosqiidae</taxon>
        <taxon>Hamiltosporidium</taxon>
    </lineage>
</organism>
<reference evidence="2 3" key="1">
    <citation type="submission" date="2017-12" db="EMBL/GenBank/DDBJ databases">
        <authorList>
            <person name="Pombert J.-F."/>
            <person name="Haag K.L."/>
            <person name="Ebert D."/>
        </authorList>
    </citation>
    <scope>NUCLEOTIDE SEQUENCE [LARGE SCALE GENOMIC DNA]</scope>
    <source>
        <strain evidence="2">IL-BN-2</strain>
    </source>
</reference>
<evidence type="ECO:0000313" key="2">
    <source>
        <dbReference type="EMBL" id="TBU01898.1"/>
    </source>
</evidence>
<dbReference type="VEuPathDB" id="MicrosporidiaDB:CWI36_0298p0050"/>
<proteinExistence type="predicted"/>
<dbReference type="AlphaFoldDB" id="A0A4Q9L385"/>
<accession>A0A4Q9L385</accession>
<protein>
    <submittedName>
        <fullName evidence="2">Uncharacterized protein</fullName>
    </submittedName>
</protein>
<dbReference type="EMBL" id="PIXR01001281">
    <property type="protein sequence ID" value="TBU01898.1"/>
    <property type="molecule type" value="Genomic_DNA"/>
</dbReference>
<feature type="region of interest" description="Disordered" evidence="1">
    <location>
        <begin position="124"/>
        <end position="145"/>
    </location>
</feature>
<comment type="caution">
    <text evidence="2">The sequence shown here is derived from an EMBL/GenBank/DDBJ whole genome shotgun (WGS) entry which is preliminary data.</text>
</comment>
<evidence type="ECO:0000313" key="3">
    <source>
        <dbReference type="Proteomes" id="UP000293045"/>
    </source>
</evidence>
<dbReference type="PROSITE" id="PS50231">
    <property type="entry name" value="RICIN_B_LECTIN"/>
    <property type="match status" value="1"/>
</dbReference>
<gene>
    <name evidence="2" type="ORF">CWI39_1281p0010</name>
</gene>
<evidence type="ECO:0000256" key="1">
    <source>
        <dbReference type="SAM" id="MobiDB-lite"/>
    </source>
</evidence>
<sequence length="164" mass="18711">MRLKSKEHMPKGISGIGPSDNIDGIKLSLSDNQKWMVFEFNTGYMCRANSKIGVVGCANKKENSKWMINKTDRGYSITYDTKMCLIKGGFDNRLTSMGYFVKLGKCERVDDDKYFLIEEISSRSKFSPSGYKKSLNKDSIEDKEHHMQDKYCPVLGTTHKQPVD</sequence>
<name>A0A4Q9L385_9MICR</name>
<dbReference type="VEuPathDB" id="MicrosporidiaDB:CWI39_1281p0010"/>
<feature type="compositionally biased region" description="Basic and acidic residues" evidence="1">
    <location>
        <begin position="135"/>
        <end position="145"/>
    </location>
</feature>